<reference evidence="2 3" key="1">
    <citation type="submission" date="2024-05" db="EMBL/GenBank/DDBJ databases">
        <authorList>
            <person name="Liu Q."/>
            <person name="Xin Y.-H."/>
        </authorList>
    </citation>
    <scope>NUCLEOTIDE SEQUENCE [LARGE SCALE GENOMIC DNA]</scope>
    <source>
        <strain evidence="2 3">CGMCC 1.10181</strain>
    </source>
</reference>
<dbReference type="InterPro" id="IPR036280">
    <property type="entry name" value="Multihaem_cyt_sf"/>
</dbReference>
<protein>
    <submittedName>
        <fullName evidence="2">Isoquinoline 1-oxidoreductase subunit</fullName>
    </submittedName>
</protein>
<organism evidence="2 3">
    <name type="scientific">Sphingomonas oligophenolica</name>
    <dbReference type="NCBI Taxonomy" id="301154"/>
    <lineage>
        <taxon>Bacteria</taxon>
        <taxon>Pseudomonadati</taxon>
        <taxon>Pseudomonadota</taxon>
        <taxon>Alphaproteobacteria</taxon>
        <taxon>Sphingomonadales</taxon>
        <taxon>Sphingomonadaceae</taxon>
        <taxon>Sphingomonas</taxon>
    </lineage>
</organism>
<dbReference type="RefSeq" id="WP_343890999.1">
    <property type="nucleotide sequence ID" value="NZ_BAAAEH010000037.1"/>
</dbReference>
<dbReference type="EMBL" id="JBDIME010000034">
    <property type="protein sequence ID" value="MEN2792830.1"/>
    <property type="molecule type" value="Genomic_DNA"/>
</dbReference>
<accession>A0ABU9YAK5</accession>
<evidence type="ECO:0000313" key="2">
    <source>
        <dbReference type="EMBL" id="MEN2792830.1"/>
    </source>
</evidence>
<name>A0ABU9YAK5_9SPHN</name>
<gene>
    <name evidence="2" type="ORF">ABC974_24590</name>
</gene>
<dbReference type="Proteomes" id="UP001419910">
    <property type="component" value="Unassembled WGS sequence"/>
</dbReference>
<evidence type="ECO:0000256" key="1">
    <source>
        <dbReference type="SAM" id="SignalP"/>
    </source>
</evidence>
<feature type="signal peptide" evidence="1">
    <location>
        <begin position="1"/>
        <end position="26"/>
    </location>
</feature>
<keyword evidence="3" id="KW-1185">Reference proteome</keyword>
<comment type="caution">
    <text evidence="2">The sequence shown here is derived from an EMBL/GenBank/DDBJ whole genome shotgun (WGS) entry which is preliminary data.</text>
</comment>
<keyword evidence="1" id="KW-0732">Signal</keyword>
<evidence type="ECO:0000313" key="3">
    <source>
        <dbReference type="Proteomes" id="UP001419910"/>
    </source>
</evidence>
<sequence>MIAPMIRPRIVALAVALLALPIAVLAANDQPGLRAPAAFASIADRDARSVALFTEMGKVIESPRCLNCHPRGDHPLQGDSMHPHSPPVVRGAYGYGAPGMECGTCHGRDNVDFANGTGSIPGNRKWHIAPLSMAWEGRTLGEICAQIKDPARNGNKSLADLVTHNETDDLVGWGWHPGKGRTPAPGTQAQFGALTRAWVESGAKCPA</sequence>
<proteinExistence type="predicted"/>
<dbReference type="SUPFAM" id="SSF48695">
    <property type="entry name" value="Multiheme cytochromes"/>
    <property type="match status" value="1"/>
</dbReference>
<feature type="chain" id="PRO_5047339371" evidence="1">
    <location>
        <begin position="27"/>
        <end position="207"/>
    </location>
</feature>